<feature type="transmembrane region" description="Helical" evidence="5">
    <location>
        <begin position="73"/>
        <end position="99"/>
    </location>
</feature>
<comment type="subcellular location">
    <subcellularLocation>
        <location evidence="1">Membrane</location>
    </subcellularLocation>
</comment>
<evidence type="ECO:0000313" key="7">
    <source>
        <dbReference type="Proteomes" id="UP001055658"/>
    </source>
</evidence>
<evidence type="ECO:0000256" key="1">
    <source>
        <dbReference type="ARBA" id="ARBA00004370"/>
    </source>
</evidence>
<dbReference type="InterPro" id="IPR023352">
    <property type="entry name" value="MAPEG-like_dom_sf"/>
</dbReference>
<dbReference type="Gene3D" id="1.20.120.550">
    <property type="entry name" value="Membrane associated eicosanoid/glutathione metabolism-like domain"/>
    <property type="match status" value="1"/>
</dbReference>
<reference evidence="6" key="1">
    <citation type="submission" date="2022-02" db="EMBL/GenBank/DDBJ databases">
        <title>Coral-associated bacteria.</title>
        <authorList>
            <person name="Tang K."/>
            <person name="Wang X."/>
        </authorList>
    </citation>
    <scope>NUCLEOTIDE SEQUENCE</scope>
    <source>
        <strain evidence="6">SCSIO 43006</strain>
    </source>
</reference>
<dbReference type="Proteomes" id="UP001055658">
    <property type="component" value="Chromosome"/>
</dbReference>
<gene>
    <name evidence="6" type="ORF">MJO52_14750</name>
</gene>
<keyword evidence="3 5" id="KW-1133">Transmembrane helix</keyword>
<evidence type="ECO:0000256" key="3">
    <source>
        <dbReference type="ARBA" id="ARBA00022989"/>
    </source>
</evidence>
<sequence length="142" mass="16173">MNSTVQLIQPVVALLIWSMVMWFWMYATRLPAIASMKMKLDSEVPSGVQMSQLPARVRWKADNYNHLMEQPTLFYAAVFSLAFLGALTEFIVYTAWAYVGLRVIHSLVQALVNKIEFRFVVFALSNIPLVILICKAAIQAFK</sequence>
<dbReference type="Pfam" id="PF01124">
    <property type="entry name" value="MAPEG"/>
    <property type="match status" value="1"/>
</dbReference>
<keyword evidence="2 5" id="KW-0812">Transmembrane</keyword>
<evidence type="ECO:0000256" key="5">
    <source>
        <dbReference type="SAM" id="Phobius"/>
    </source>
</evidence>
<proteinExistence type="predicted"/>
<keyword evidence="7" id="KW-1185">Reference proteome</keyword>
<keyword evidence="4 5" id="KW-0472">Membrane</keyword>
<evidence type="ECO:0000256" key="2">
    <source>
        <dbReference type="ARBA" id="ARBA00022692"/>
    </source>
</evidence>
<protein>
    <submittedName>
        <fullName evidence="6">MAPEG family protein</fullName>
    </submittedName>
</protein>
<evidence type="ECO:0000256" key="4">
    <source>
        <dbReference type="ARBA" id="ARBA00023136"/>
    </source>
</evidence>
<feature type="transmembrane region" description="Helical" evidence="5">
    <location>
        <begin position="6"/>
        <end position="27"/>
    </location>
</feature>
<dbReference type="SUPFAM" id="SSF161084">
    <property type="entry name" value="MAPEG domain-like"/>
    <property type="match status" value="1"/>
</dbReference>
<feature type="transmembrane region" description="Helical" evidence="5">
    <location>
        <begin position="119"/>
        <end position="138"/>
    </location>
</feature>
<accession>A0ABY4V7T4</accession>
<organism evidence="6 7">
    <name type="scientific">Microbulbifer variabilis</name>
    <dbReference type="NCBI Taxonomy" id="266805"/>
    <lineage>
        <taxon>Bacteria</taxon>
        <taxon>Pseudomonadati</taxon>
        <taxon>Pseudomonadota</taxon>
        <taxon>Gammaproteobacteria</taxon>
        <taxon>Cellvibrionales</taxon>
        <taxon>Microbulbiferaceae</taxon>
        <taxon>Microbulbifer</taxon>
    </lineage>
</organism>
<name>A0ABY4V7T4_9GAMM</name>
<evidence type="ECO:0000313" key="6">
    <source>
        <dbReference type="EMBL" id="USD20332.1"/>
    </source>
</evidence>
<dbReference type="InterPro" id="IPR001129">
    <property type="entry name" value="Membr-assoc_MAPEG"/>
</dbReference>
<dbReference type="RefSeq" id="WP_252082611.1">
    <property type="nucleotide sequence ID" value="NZ_CP092418.1"/>
</dbReference>
<dbReference type="EMBL" id="CP092418">
    <property type="protein sequence ID" value="USD20332.1"/>
    <property type="molecule type" value="Genomic_DNA"/>
</dbReference>